<dbReference type="SUPFAM" id="SSF57938">
    <property type="entry name" value="DnaJ/Hsp40 cysteine-rich domain"/>
    <property type="match status" value="1"/>
</dbReference>
<dbReference type="EMBL" id="OY731398">
    <property type="protein sequence ID" value="CAJ1919479.1"/>
    <property type="molecule type" value="Genomic_DNA"/>
</dbReference>
<dbReference type="PANTHER" id="PTHR15852">
    <property type="entry name" value="PLASTID TRANSCRIPTIONALLY ACTIVE PROTEIN"/>
    <property type="match status" value="1"/>
</dbReference>
<protein>
    <submittedName>
        <fullName evidence="2">Uncharacterized protein</fullName>
    </submittedName>
</protein>
<evidence type="ECO:0000256" key="1">
    <source>
        <dbReference type="SAM" id="MobiDB-lite"/>
    </source>
</evidence>
<evidence type="ECO:0000313" key="3">
    <source>
        <dbReference type="Proteomes" id="UP001189624"/>
    </source>
</evidence>
<feature type="region of interest" description="Disordered" evidence="1">
    <location>
        <begin position="132"/>
        <end position="151"/>
    </location>
</feature>
<gene>
    <name evidence="2" type="ORF">AYBTSS11_LOCUS3712</name>
</gene>
<evidence type="ECO:0000313" key="2">
    <source>
        <dbReference type="EMBL" id="CAJ1919479.1"/>
    </source>
</evidence>
<sequence>MTFFNKQSDYDLYHLSNCPAMANCEAVGFIMSHVSTSLVRMVSHHRGWGLKLNEVGVKVAGVRFGFGVQVSRAVYVHWASMDLASVRVANSKFVLCPNASAAKVVSSKKNATVNFRSKFKGCVTKIHVISPNGSVSSRSSHRSVSSLKADDNKRRSNLESLFCYDKSIPEERIEKPVGLSLEEKAIGNNPRCTDCQAKGAVLCVTCAGSGLYVDSILESQGIIVKVRCLGCGGTGNIMCAECGGRGHLVPK</sequence>
<proteinExistence type="predicted"/>
<dbReference type="InterPro" id="IPR036410">
    <property type="entry name" value="HSP_DnaJ_Cys-rich_dom_sf"/>
</dbReference>
<name>A0AA86S5D2_9FABA</name>
<dbReference type="Proteomes" id="UP001189624">
    <property type="component" value="Chromosome 1"/>
</dbReference>
<reference evidence="2" key="1">
    <citation type="submission" date="2023-10" db="EMBL/GenBank/DDBJ databases">
        <authorList>
            <person name="Domelevo Entfellner J.-B."/>
        </authorList>
    </citation>
    <scope>NUCLEOTIDE SEQUENCE</scope>
</reference>
<keyword evidence="3" id="KW-1185">Reference proteome</keyword>
<dbReference type="Gramene" id="rna-AYBTSS11_LOCUS3712">
    <property type="protein sequence ID" value="CAJ1919479.1"/>
    <property type="gene ID" value="gene-AYBTSS11_LOCUS3712"/>
</dbReference>
<feature type="compositionally biased region" description="Low complexity" evidence="1">
    <location>
        <begin position="134"/>
        <end position="146"/>
    </location>
</feature>
<dbReference type="PANTHER" id="PTHR15852:SF13">
    <property type="entry name" value="DNAJ_HSP40 CYSTEINE-RICH DOMAIN SUPERFAMILY PROTEIN"/>
    <property type="match status" value="1"/>
</dbReference>
<organism evidence="2 3">
    <name type="scientific">Sphenostylis stenocarpa</name>
    <dbReference type="NCBI Taxonomy" id="92480"/>
    <lineage>
        <taxon>Eukaryota</taxon>
        <taxon>Viridiplantae</taxon>
        <taxon>Streptophyta</taxon>
        <taxon>Embryophyta</taxon>
        <taxon>Tracheophyta</taxon>
        <taxon>Spermatophyta</taxon>
        <taxon>Magnoliopsida</taxon>
        <taxon>eudicotyledons</taxon>
        <taxon>Gunneridae</taxon>
        <taxon>Pentapetalae</taxon>
        <taxon>rosids</taxon>
        <taxon>fabids</taxon>
        <taxon>Fabales</taxon>
        <taxon>Fabaceae</taxon>
        <taxon>Papilionoideae</taxon>
        <taxon>50 kb inversion clade</taxon>
        <taxon>NPAAA clade</taxon>
        <taxon>indigoferoid/millettioid clade</taxon>
        <taxon>Phaseoleae</taxon>
        <taxon>Sphenostylis</taxon>
    </lineage>
</organism>
<accession>A0AA86S5D2</accession>
<dbReference type="AlphaFoldDB" id="A0AA86S5D2"/>